<organism evidence="1 2">
    <name type="scientific">Sporosarcina thermotolerans</name>
    <dbReference type="NCBI Taxonomy" id="633404"/>
    <lineage>
        <taxon>Bacteria</taxon>
        <taxon>Bacillati</taxon>
        <taxon>Bacillota</taxon>
        <taxon>Bacilli</taxon>
        <taxon>Bacillales</taxon>
        <taxon>Caryophanaceae</taxon>
        <taxon>Sporosarcina</taxon>
    </lineage>
</organism>
<evidence type="ECO:0000313" key="1">
    <source>
        <dbReference type="EMBL" id="MDW0115562.1"/>
    </source>
</evidence>
<dbReference type="InterPro" id="IPR009920">
    <property type="entry name" value="HEPPP_synth_su1"/>
</dbReference>
<dbReference type="Pfam" id="PF07307">
    <property type="entry name" value="HEPPP_synt_1"/>
    <property type="match status" value="1"/>
</dbReference>
<dbReference type="EMBL" id="JAUBDJ010000001">
    <property type="protein sequence ID" value="MDW0115562.1"/>
    <property type="molecule type" value="Genomic_DNA"/>
</dbReference>
<evidence type="ECO:0000313" key="2">
    <source>
        <dbReference type="Proteomes" id="UP001271648"/>
    </source>
</evidence>
<protein>
    <submittedName>
        <fullName evidence="1">Heptaprenyl diphosphate synthase component 1</fullName>
    </submittedName>
</protein>
<dbReference type="Gene3D" id="1.20.120.1450">
    <property type="match status" value="1"/>
</dbReference>
<name>A0AAW9A3S8_9BACL</name>
<dbReference type="Proteomes" id="UP001271648">
    <property type="component" value="Unassembled WGS sequence"/>
</dbReference>
<comment type="caution">
    <text evidence="1">The sequence shown here is derived from an EMBL/GenBank/DDBJ whole genome shotgun (WGS) entry which is preliminary data.</text>
</comment>
<reference evidence="1 2" key="1">
    <citation type="submission" date="2023-06" db="EMBL/GenBank/DDBJ databases">
        <title>Sporosarcina sp. nov., isolated from Korean traditional fermented seafood 'Jeotgal'.</title>
        <authorList>
            <person name="Yang A.I."/>
            <person name="Shin N.-R."/>
        </authorList>
    </citation>
    <scope>NUCLEOTIDE SEQUENCE [LARGE SCALE GENOMIC DNA]</scope>
    <source>
        <strain evidence="1 2">KCTC43456</strain>
    </source>
</reference>
<dbReference type="GO" id="GO:0009234">
    <property type="term" value="P:menaquinone biosynthetic process"/>
    <property type="evidence" value="ECO:0007669"/>
    <property type="project" value="InterPro"/>
</dbReference>
<sequence length="244" mass="27994">MDRLTINRYVENYIKKVEQSIQEPIVYRELGKMPLDEAKAFFLLLPLLNGENWSPMLNISAIAVGAVHAAFDIHDRVDLLDASAKKQQLMVLSGDHFSGIHYRLLSSIPDFEFITAMSEMIGRINEVKTDLFMETVEDTCWHIDSMTVIESGCIGEFQQRYGFTKYKTISETALCLIWYFKQLTKGVNCNWDRSTNRLKKEEIESAISILSSKMRNELVNADFLAPFLKQEIHRLAHPLSGKPL</sequence>
<proteinExistence type="predicted"/>
<dbReference type="AlphaFoldDB" id="A0AAW9A3S8"/>
<keyword evidence="2" id="KW-1185">Reference proteome</keyword>
<gene>
    <name evidence="1" type="ORF">QTL97_01245</name>
</gene>
<accession>A0AAW9A3S8</accession>
<dbReference type="RefSeq" id="WP_317940043.1">
    <property type="nucleotide sequence ID" value="NZ_JAUBDJ010000001.1"/>
</dbReference>